<keyword evidence="2" id="KW-1185">Reference proteome</keyword>
<name>A0A5D2WRV2_GOSMU</name>
<evidence type="ECO:0000313" key="2">
    <source>
        <dbReference type="Proteomes" id="UP000323597"/>
    </source>
</evidence>
<accession>A0A5D2WRV2</accession>
<dbReference type="Proteomes" id="UP000323597">
    <property type="component" value="Chromosome A12"/>
</dbReference>
<dbReference type="EMBL" id="CM017647">
    <property type="protein sequence ID" value="TYJ03731.1"/>
    <property type="molecule type" value="Genomic_DNA"/>
</dbReference>
<gene>
    <name evidence="1" type="ORF">E1A91_A12G047900v1</name>
</gene>
<sequence length="39" mass="4192">MRCYSLTSVVLNTCLYPTLGTFTMVPPAGVSPIANKVDM</sequence>
<proteinExistence type="predicted"/>
<dbReference type="AlphaFoldDB" id="A0A5D2WRV2"/>
<reference evidence="1 2" key="1">
    <citation type="submission" date="2019-07" db="EMBL/GenBank/DDBJ databases">
        <title>WGS assembly of Gossypium mustelinum.</title>
        <authorList>
            <person name="Chen Z.J."/>
            <person name="Sreedasyam A."/>
            <person name="Ando A."/>
            <person name="Song Q."/>
            <person name="De L."/>
            <person name="Hulse-Kemp A."/>
            <person name="Ding M."/>
            <person name="Ye W."/>
            <person name="Kirkbride R."/>
            <person name="Jenkins J."/>
            <person name="Plott C."/>
            <person name="Lovell J."/>
            <person name="Lin Y.-M."/>
            <person name="Vaughn R."/>
            <person name="Liu B."/>
            <person name="Li W."/>
            <person name="Simpson S."/>
            <person name="Scheffler B."/>
            <person name="Saski C."/>
            <person name="Grover C."/>
            <person name="Hu G."/>
            <person name="Conover J."/>
            <person name="Carlson J."/>
            <person name="Shu S."/>
            <person name="Boston L."/>
            <person name="Williams M."/>
            <person name="Peterson D."/>
            <person name="Mcgee K."/>
            <person name="Jones D."/>
            <person name="Wendel J."/>
            <person name="Stelly D."/>
            <person name="Grimwood J."/>
            <person name="Schmutz J."/>
        </authorList>
    </citation>
    <scope>NUCLEOTIDE SEQUENCE [LARGE SCALE GENOMIC DNA]</scope>
    <source>
        <strain evidence="1">1408120.09</strain>
    </source>
</reference>
<organism evidence="1 2">
    <name type="scientific">Gossypium mustelinum</name>
    <name type="common">Cotton</name>
    <name type="synonym">Gossypium caicoense</name>
    <dbReference type="NCBI Taxonomy" id="34275"/>
    <lineage>
        <taxon>Eukaryota</taxon>
        <taxon>Viridiplantae</taxon>
        <taxon>Streptophyta</taxon>
        <taxon>Embryophyta</taxon>
        <taxon>Tracheophyta</taxon>
        <taxon>Spermatophyta</taxon>
        <taxon>Magnoliopsida</taxon>
        <taxon>eudicotyledons</taxon>
        <taxon>Gunneridae</taxon>
        <taxon>Pentapetalae</taxon>
        <taxon>rosids</taxon>
        <taxon>malvids</taxon>
        <taxon>Malvales</taxon>
        <taxon>Malvaceae</taxon>
        <taxon>Malvoideae</taxon>
        <taxon>Gossypium</taxon>
    </lineage>
</organism>
<evidence type="ECO:0000313" key="1">
    <source>
        <dbReference type="EMBL" id="TYJ03731.1"/>
    </source>
</evidence>
<protein>
    <submittedName>
        <fullName evidence="1">Uncharacterized protein</fullName>
    </submittedName>
</protein>